<evidence type="ECO:0000256" key="2">
    <source>
        <dbReference type="ARBA" id="ARBA00022630"/>
    </source>
</evidence>
<evidence type="ECO:0000256" key="8">
    <source>
        <dbReference type="ARBA" id="ARBA00023033"/>
    </source>
</evidence>
<dbReference type="PANTHER" id="PTHR46028">
    <property type="entry name" value="KYNURENINE 3-MONOOXYGENASE"/>
    <property type="match status" value="1"/>
</dbReference>
<comment type="subcellular location">
    <subcellularLocation>
        <location evidence="11">Mitochondrion outer membrane</location>
    </subcellularLocation>
</comment>
<dbReference type="FunFam" id="3.50.50.60:FF:000129">
    <property type="entry name" value="Kynurenine 3-monooxygenase"/>
    <property type="match status" value="1"/>
</dbReference>
<dbReference type="OrthoDB" id="10053569at2759"/>
<keyword evidence="9 11" id="KW-0496">Mitochondrion</keyword>
<dbReference type="HAMAP" id="MF_01971">
    <property type="entry name" value="Kynurenine_monooxygenase"/>
    <property type="match status" value="1"/>
</dbReference>
<keyword evidence="2 11" id="KW-0285">Flavoprotein</keyword>
<dbReference type="GO" id="GO:0005741">
    <property type="term" value="C:mitochondrial outer membrane"/>
    <property type="evidence" value="ECO:0007669"/>
    <property type="project" value="UniProtKB-SubCell"/>
</dbReference>
<evidence type="ECO:0000256" key="5">
    <source>
        <dbReference type="ARBA" id="ARBA00022827"/>
    </source>
</evidence>
<evidence type="ECO:0000256" key="7">
    <source>
        <dbReference type="ARBA" id="ARBA00023002"/>
    </source>
</evidence>
<dbReference type="Pfam" id="PF01494">
    <property type="entry name" value="FAD_binding_3"/>
    <property type="match status" value="1"/>
</dbReference>
<accession>A0A9P0QR24</accession>
<dbReference type="EMBL" id="CAKXYY010000010">
    <property type="protein sequence ID" value="CAH2353386.1"/>
    <property type="molecule type" value="Genomic_DNA"/>
</dbReference>
<name>A0A9P0QR24_9ASCO</name>
<keyword evidence="11" id="KW-0472">Membrane</keyword>
<comment type="cofactor">
    <cofactor evidence="1 11">
        <name>FAD</name>
        <dbReference type="ChEBI" id="CHEBI:57692"/>
    </cofactor>
</comment>
<dbReference type="EC" id="1.14.13.9" evidence="11"/>
<evidence type="ECO:0000256" key="4">
    <source>
        <dbReference type="ARBA" id="ARBA00022787"/>
    </source>
</evidence>
<evidence type="ECO:0000256" key="6">
    <source>
        <dbReference type="ARBA" id="ARBA00022857"/>
    </source>
</evidence>
<dbReference type="GO" id="GO:0034354">
    <property type="term" value="P:'de novo' NAD+ biosynthetic process from L-tryptophan"/>
    <property type="evidence" value="ECO:0007669"/>
    <property type="project" value="UniProtKB-UniRule"/>
</dbReference>
<dbReference type="GO" id="GO:0071949">
    <property type="term" value="F:FAD binding"/>
    <property type="evidence" value="ECO:0007669"/>
    <property type="project" value="InterPro"/>
</dbReference>
<evidence type="ECO:0000256" key="9">
    <source>
        <dbReference type="ARBA" id="ARBA00023128"/>
    </source>
</evidence>
<evidence type="ECO:0000256" key="1">
    <source>
        <dbReference type="ARBA" id="ARBA00001974"/>
    </source>
</evidence>
<dbReference type="GO" id="GO:0043420">
    <property type="term" value="P:anthranilate metabolic process"/>
    <property type="evidence" value="ECO:0007669"/>
    <property type="project" value="UniProtKB-UniRule"/>
</dbReference>
<keyword evidence="3 11" id="KW-0662">Pyridine nucleotide biosynthesis</keyword>
<dbReference type="InterPro" id="IPR002938">
    <property type="entry name" value="FAD-bd"/>
</dbReference>
<dbReference type="PANTHER" id="PTHR46028:SF2">
    <property type="entry name" value="KYNURENINE 3-MONOOXYGENASE"/>
    <property type="match status" value="1"/>
</dbReference>
<organism evidence="13 14">
    <name type="scientific">[Candida] railenensis</name>
    <dbReference type="NCBI Taxonomy" id="45579"/>
    <lineage>
        <taxon>Eukaryota</taxon>
        <taxon>Fungi</taxon>
        <taxon>Dikarya</taxon>
        <taxon>Ascomycota</taxon>
        <taxon>Saccharomycotina</taxon>
        <taxon>Pichiomycetes</taxon>
        <taxon>Debaryomycetaceae</taxon>
        <taxon>Kurtzmaniella</taxon>
    </lineage>
</organism>
<dbReference type="GO" id="GO:0070189">
    <property type="term" value="P:kynurenine metabolic process"/>
    <property type="evidence" value="ECO:0007669"/>
    <property type="project" value="TreeGrafter"/>
</dbReference>
<keyword evidence="4 11" id="KW-1000">Mitochondrion outer membrane</keyword>
<dbReference type="Proteomes" id="UP000837801">
    <property type="component" value="Unassembled WGS sequence"/>
</dbReference>
<dbReference type="PROSITE" id="PS51257">
    <property type="entry name" value="PROKAR_LIPOPROTEIN"/>
    <property type="match status" value="1"/>
</dbReference>
<keyword evidence="7 11" id="KW-0560">Oxidoreductase</keyword>
<dbReference type="GO" id="GO:0006569">
    <property type="term" value="P:L-tryptophan catabolic process"/>
    <property type="evidence" value="ECO:0007669"/>
    <property type="project" value="UniProtKB-UniRule"/>
</dbReference>
<dbReference type="Gene3D" id="3.50.50.60">
    <property type="entry name" value="FAD/NAD(P)-binding domain"/>
    <property type="match status" value="1"/>
</dbReference>
<evidence type="ECO:0000259" key="12">
    <source>
        <dbReference type="Pfam" id="PF01494"/>
    </source>
</evidence>
<protein>
    <recommendedName>
        <fullName evidence="11">Kynurenine 3-monooxygenase</fullName>
        <ecNumber evidence="11">1.14.13.9</ecNumber>
    </recommendedName>
    <alternativeName>
        <fullName evidence="11">Biosynthesis of nicotinic acid protein 4</fullName>
    </alternativeName>
    <alternativeName>
        <fullName evidence="11">Kynurenine 3-hydroxylase</fullName>
    </alternativeName>
</protein>
<keyword evidence="5 11" id="KW-0274">FAD</keyword>
<evidence type="ECO:0000256" key="3">
    <source>
        <dbReference type="ARBA" id="ARBA00022642"/>
    </source>
</evidence>
<evidence type="ECO:0000313" key="14">
    <source>
        <dbReference type="Proteomes" id="UP000837801"/>
    </source>
</evidence>
<evidence type="ECO:0000313" key="13">
    <source>
        <dbReference type="EMBL" id="CAH2353386.1"/>
    </source>
</evidence>
<keyword evidence="14" id="KW-1185">Reference proteome</keyword>
<comment type="caution">
    <text evidence="13">The sequence shown here is derived from an EMBL/GenBank/DDBJ whole genome shotgun (WGS) entry which is preliminary data.</text>
</comment>
<evidence type="ECO:0000256" key="11">
    <source>
        <dbReference type="HAMAP-Rule" id="MF_03018"/>
    </source>
</evidence>
<comment type="similarity">
    <text evidence="11">Belongs to the aromatic-ring hydroxylase family. KMO subfamily.</text>
</comment>
<dbReference type="InterPro" id="IPR027545">
    <property type="entry name" value="Kynurenine_monooxygenase"/>
</dbReference>
<dbReference type="InterPro" id="IPR036188">
    <property type="entry name" value="FAD/NAD-bd_sf"/>
</dbReference>
<gene>
    <name evidence="11" type="primary">BNA4</name>
    <name evidence="13" type="ORF">CLIB1423_10S03818</name>
</gene>
<dbReference type="GO" id="GO:0019805">
    <property type="term" value="P:quinolinate biosynthetic process"/>
    <property type="evidence" value="ECO:0007669"/>
    <property type="project" value="UniProtKB-UniRule"/>
</dbReference>
<comment type="catalytic activity">
    <reaction evidence="10 11">
        <text>L-kynurenine + NADPH + O2 + H(+) = 3-hydroxy-L-kynurenine + NADP(+) + H2O</text>
        <dbReference type="Rhea" id="RHEA:20545"/>
        <dbReference type="ChEBI" id="CHEBI:15377"/>
        <dbReference type="ChEBI" id="CHEBI:15378"/>
        <dbReference type="ChEBI" id="CHEBI:15379"/>
        <dbReference type="ChEBI" id="CHEBI:57783"/>
        <dbReference type="ChEBI" id="CHEBI:57959"/>
        <dbReference type="ChEBI" id="CHEBI:58125"/>
        <dbReference type="ChEBI" id="CHEBI:58349"/>
        <dbReference type="EC" id="1.14.13.9"/>
    </reaction>
</comment>
<reference evidence="13" key="1">
    <citation type="submission" date="2022-03" db="EMBL/GenBank/DDBJ databases">
        <authorList>
            <person name="Legras J.-L."/>
            <person name="Devillers H."/>
            <person name="Grondin C."/>
        </authorList>
    </citation>
    <scope>NUCLEOTIDE SEQUENCE</scope>
    <source>
        <strain evidence="13">CLIB 1423</strain>
    </source>
</reference>
<sequence length="457" mass="52183">MQEEKPGVGIVGAGLVGCLAALAFAAKGYSVSLFELRPDPSTIPQKQKNFRSINLAVSDRGIRALRYVDEEMASRVLENVIPMYGRMIHDLKGNQESQNYGLFGESINSIDRSYLNDLLLDEIKRNDYININFNYKLSNVDNLNSHPTLTFQDENSELKTYEFDYVVGADGAHSQFRYQMQKSMRMNFSQEYVDMQYLELSIPAKNDAGEFHYSPNHLHIWPRHDFMLIALANKEGSFTVTFFSPWKIIESFQNKDEWLAFFTENFPDAVKLIGEEELKEAFDKNPRGSLMQVGVYPYHHPSGRAILIGDAAHSMVPFYGQGMNCGFEDVRVLMELIESQAGDTSAAFRKYSEERHEDLKSICKLAMDNYHEMSSKVTSKWFLMRKKIDYALGKLGNGKYFQWIPMYTMISFRGDIPYSKAVAIEERQAKILGRIEIGTLALVLGVGLAKALHHIRK</sequence>
<comment type="pathway">
    <text evidence="11">Cofactor biosynthesis; NAD(+) biosynthesis; quinolinate from L-kynurenine: step 1/3.</text>
</comment>
<dbReference type="GO" id="GO:0004502">
    <property type="term" value="F:kynurenine 3-monooxygenase activity"/>
    <property type="evidence" value="ECO:0007669"/>
    <property type="project" value="UniProtKB-UniRule"/>
</dbReference>
<keyword evidence="8 11" id="KW-0503">Monooxygenase</keyword>
<proteinExistence type="inferred from homology"/>
<comment type="function">
    <text evidence="11">Catalyzes the hydroxylation of L-kynurenine (L-Kyn) to form 3-hydroxy-L-kynurenine (L-3OHKyn). Required for synthesis of quinolinic acid.</text>
</comment>
<dbReference type="AlphaFoldDB" id="A0A9P0QR24"/>
<dbReference type="PRINTS" id="PR00420">
    <property type="entry name" value="RNGMNOXGNASE"/>
</dbReference>
<keyword evidence="6 11" id="KW-0521">NADP</keyword>
<evidence type="ECO:0000256" key="10">
    <source>
        <dbReference type="ARBA" id="ARBA00047818"/>
    </source>
</evidence>
<feature type="domain" description="FAD-binding" evidence="12">
    <location>
        <begin position="8"/>
        <end position="358"/>
    </location>
</feature>
<dbReference type="SUPFAM" id="SSF51905">
    <property type="entry name" value="FAD/NAD(P)-binding domain"/>
    <property type="match status" value="1"/>
</dbReference>